<organism evidence="1 2">
    <name type="scientific">Beauveria brongniartii RCEF 3172</name>
    <dbReference type="NCBI Taxonomy" id="1081107"/>
    <lineage>
        <taxon>Eukaryota</taxon>
        <taxon>Fungi</taxon>
        <taxon>Dikarya</taxon>
        <taxon>Ascomycota</taxon>
        <taxon>Pezizomycotina</taxon>
        <taxon>Sordariomycetes</taxon>
        <taxon>Hypocreomycetidae</taxon>
        <taxon>Hypocreales</taxon>
        <taxon>Cordycipitaceae</taxon>
        <taxon>Beauveria</taxon>
        <taxon>Beauveria brongniartii</taxon>
    </lineage>
</organism>
<evidence type="ECO:0000313" key="2">
    <source>
        <dbReference type="Proteomes" id="UP000076863"/>
    </source>
</evidence>
<dbReference type="EMBL" id="AZHA01000039">
    <property type="protein sequence ID" value="OAA35872.1"/>
    <property type="molecule type" value="Genomic_DNA"/>
</dbReference>
<protein>
    <submittedName>
        <fullName evidence="1">Uncharacterized protein</fullName>
    </submittedName>
</protein>
<sequence>MVFHSFDLELALADVLHYNLGGISIDNSVTIVKSHGSDFFIYSSNITHGVWEFGGIKDVKFSYSNPGCERKDVSVTHFDDHLGEVCWNAASWMENNWANKYSLELSNSDRYGSPYVGCYLIAETNGFGHNYEGSPVLHDCFEG</sequence>
<evidence type="ECO:0000313" key="1">
    <source>
        <dbReference type="EMBL" id="OAA35872.1"/>
    </source>
</evidence>
<dbReference type="AlphaFoldDB" id="A0A166XJ54"/>
<dbReference type="OrthoDB" id="4431008at2759"/>
<proteinExistence type="predicted"/>
<comment type="caution">
    <text evidence="1">The sequence shown here is derived from an EMBL/GenBank/DDBJ whole genome shotgun (WGS) entry which is preliminary data.</text>
</comment>
<dbReference type="Proteomes" id="UP000076863">
    <property type="component" value="Unassembled WGS sequence"/>
</dbReference>
<accession>A0A166XJ54</accession>
<keyword evidence="2" id="KW-1185">Reference proteome</keyword>
<gene>
    <name evidence="1" type="ORF">BBO_08524</name>
</gene>
<reference evidence="1 2" key="1">
    <citation type="journal article" date="2016" name="Genome Biol. Evol.">
        <title>Divergent and convergent evolution of fungal pathogenicity.</title>
        <authorList>
            <person name="Shang Y."/>
            <person name="Xiao G."/>
            <person name="Zheng P."/>
            <person name="Cen K."/>
            <person name="Zhan S."/>
            <person name="Wang C."/>
        </authorList>
    </citation>
    <scope>NUCLEOTIDE SEQUENCE [LARGE SCALE GENOMIC DNA]</scope>
    <source>
        <strain evidence="1 2">RCEF 3172</strain>
    </source>
</reference>
<name>A0A166XJ54_9HYPO</name>